<keyword evidence="2" id="KW-0812">Transmembrane</keyword>
<dbReference type="PANTHER" id="PTHR40465:SF1">
    <property type="entry name" value="DUF6534 DOMAIN-CONTAINING PROTEIN"/>
    <property type="match status" value="1"/>
</dbReference>
<evidence type="ECO:0000313" key="5">
    <source>
        <dbReference type="Proteomes" id="UP000053593"/>
    </source>
</evidence>
<evidence type="ECO:0000256" key="2">
    <source>
        <dbReference type="SAM" id="Phobius"/>
    </source>
</evidence>
<reference evidence="4 5" key="1">
    <citation type="submission" date="2014-04" db="EMBL/GenBank/DDBJ databases">
        <title>Evolutionary Origins and Diversification of the Mycorrhizal Mutualists.</title>
        <authorList>
            <consortium name="DOE Joint Genome Institute"/>
            <consortium name="Mycorrhizal Genomics Consortium"/>
            <person name="Kohler A."/>
            <person name="Kuo A."/>
            <person name="Nagy L.G."/>
            <person name="Floudas D."/>
            <person name="Copeland A."/>
            <person name="Barry K.W."/>
            <person name="Cichocki N."/>
            <person name="Veneault-Fourrey C."/>
            <person name="LaButti K."/>
            <person name="Lindquist E.A."/>
            <person name="Lipzen A."/>
            <person name="Lundell T."/>
            <person name="Morin E."/>
            <person name="Murat C."/>
            <person name="Riley R."/>
            <person name="Ohm R."/>
            <person name="Sun H."/>
            <person name="Tunlid A."/>
            <person name="Henrissat B."/>
            <person name="Grigoriev I.V."/>
            <person name="Hibbett D.S."/>
            <person name="Martin F."/>
        </authorList>
    </citation>
    <scope>NUCLEOTIDE SEQUENCE [LARGE SCALE GENOMIC DNA]</scope>
    <source>
        <strain evidence="4 5">FD-317 M1</strain>
    </source>
</reference>
<name>A0A0D0CTI0_9AGAR</name>
<feature type="transmembrane region" description="Helical" evidence="2">
    <location>
        <begin position="158"/>
        <end position="177"/>
    </location>
</feature>
<dbReference type="HOGENOM" id="CLU_046025_2_0_1"/>
<feature type="transmembrane region" description="Helical" evidence="2">
    <location>
        <begin position="12"/>
        <end position="34"/>
    </location>
</feature>
<dbReference type="AlphaFoldDB" id="A0A0D0CTI0"/>
<dbReference type="Proteomes" id="UP000053593">
    <property type="component" value="Unassembled WGS sequence"/>
</dbReference>
<keyword evidence="5" id="KW-1185">Reference proteome</keyword>
<protein>
    <recommendedName>
        <fullName evidence="3">DUF6534 domain-containing protein</fullName>
    </recommendedName>
</protein>
<evidence type="ECO:0000256" key="1">
    <source>
        <dbReference type="SAM" id="MobiDB-lite"/>
    </source>
</evidence>
<accession>A0A0D0CTI0</accession>
<evidence type="ECO:0000259" key="3">
    <source>
        <dbReference type="Pfam" id="PF20152"/>
    </source>
</evidence>
<dbReference type="Pfam" id="PF20152">
    <property type="entry name" value="DUF6534"/>
    <property type="match status" value="1"/>
</dbReference>
<feature type="transmembrane region" description="Helical" evidence="2">
    <location>
        <begin position="46"/>
        <end position="67"/>
    </location>
</feature>
<feature type="transmembrane region" description="Helical" evidence="2">
    <location>
        <begin position="87"/>
        <end position="107"/>
    </location>
</feature>
<dbReference type="OrthoDB" id="3183258at2759"/>
<keyword evidence="2" id="KW-1133">Transmembrane helix</keyword>
<feature type="domain" description="DUF6534" evidence="3">
    <location>
        <begin position="166"/>
        <end position="249"/>
    </location>
</feature>
<proteinExistence type="predicted"/>
<feature type="compositionally biased region" description="Basic and acidic residues" evidence="1">
    <location>
        <begin position="264"/>
        <end position="277"/>
    </location>
</feature>
<evidence type="ECO:0000313" key="4">
    <source>
        <dbReference type="EMBL" id="KIK59013.1"/>
    </source>
</evidence>
<dbReference type="EMBL" id="KN834782">
    <property type="protein sequence ID" value="KIK59013.1"/>
    <property type="molecule type" value="Genomic_DNA"/>
</dbReference>
<feature type="transmembrane region" description="Helical" evidence="2">
    <location>
        <begin position="119"/>
        <end position="146"/>
    </location>
</feature>
<keyword evidence="2" id="KW-0472">Membrane</keyword>
<gene>
    <name evidence="4" type="ORF">GYMLUDRAFT_45033</name>
</gene>
<organism evidence="4 5">
    <name type="scientific">Collybiopsis luxurians FD-317 M1</name>
    <dbReference type="NCBI Taxonomy" id="944289"/>
    <lineage>
        <taxon>Eukaryota</taxon>
        <taxon>Fungi</taxon>
        <taxon>Dikarya</taxon>
        <taxon>Basidiomycota</taxon>
        <taxon>Agaricomycotina</taxon>
        <taxon>Agaricomycetes</taxon>
        <taxon>Agaricomycetidae</taxon>
        <taxon>Agaricales</taxon>
        <taxon>Marasmiineae</taxon>
        <taxon>Omphalotaceae</taxon>
        <taxon>Collybiopsis</taxon>
        <taxon>Collybiopsis luxurians</taxon>
    </lineage>
</organism>
<feature type="transmembrane region" description="Helical" evidence="2">
    <location>
        <begin position="197"/>
        <end position="221"/>
    </location>
</feature>
<feature type="region of interest" description="Disordered" evidence="1">
    <location>
        <begin position="257"/>
        <end position="280"/>
    </location>
</feature>
<dbReference type="InterPro" id="IPR045339">
    <property type="entry name" value="DUF6534"/>
</dbReference>
<sequence length="311" mass="34816">MALGPAELAHGPMLVGTFLSLMLYGISITQVYIYLTSYAKKDRRFIMAYVLLIFAADTGHSIFLMGYLYTSLIKHFDDPEYISHSTWVFAAEPALAGILCGLVQAFYAWRVNVLVGKWYIYLTILFCSVASILMGIATGIACQWVVLFSNFQKFEVVVIVWLVSASVADCLITGSLVNHLRHHRTGFQKTDTHIDRIIRLTVQTGMITAIWAVADLLVYLLNPTGMHLVLNCPLGKLYANSLLSSLNSRGGWKFMESQAPTNDRSGEYTEHGTRNRQVEVNLSTNRPQVFIEVESHEMTDPSSQKTNMFGP</sequence>
<dbReference type="PANTHER" id="PTHR40465">
    <property type="entry name" value="CHROMOSOME 1, WHOLE GENOME SHOTGUN SEQUENCE"/>
    <property type="match status" value="1"/>
</dbReference>